<proteinExistence type="predicted"/>
<organism evidence="1 2">
    <name type="scientific">Pseudaquabacterium terrae</name>
    <dbReference type="NCBI Taxonomy" id="2732868"/>
    <lineage>
        <taxon>Bacteria</taxon>
        <taxon>Pseudomonadati</taxon>
        <taxon>Pseudomonadota</taxon>
        <taxon>Betaproteobacteria</taxon>
        <taxon>Burkholderiales</taxon>
        <taxon>Sphaerotilaceae</taxon>
        <taxon>Pseudaquabacterium</taxon>
    </lineage>
</organism>
<keyword evidence="2" id="KW-1185">Reference proteome</keyword>
<evidence type="ECO:0000313" key="1">
    <source>
        <dbReference type="EMBL" id="NRF71509.1"/>
    </source>
</evidence>
<dbReference type="EMBL" id="JABRWJ010000012">
    <property type="protein sequence ID" value="NRF71509.1"/>
    <property type="molecule type" value="Genomic_DNA"/>
</dbReference>
<evidence type="ECO:0000313" key="2">
    <source>
        <dbReference type="Proteomes" id="UP000737171"/>
    </source>
</evidence>
<dbReference type="Proteomes" id="UP000737171">
    <property type="component" value="Unassembled WGS sequence"/>
</dbReference>
<accession>A0ABX2ES38</accession>
<protein>
    <submittedName>
        <fullName evidence="1">Uncharacterized protein</fullName>
    </submittedName>
</protein>
<sequence length="105" mass="11431">MRAGDAVESVAARGGPHEYRPFVCRAMRAVTCIPDSRGDRFVFSIRFDPEASRSASARRASGRAVTNAERRTERVFARMTVASADMRVLLTSKGTVSIAPCRGNP</sequence>
<reference evidence="1 2" key="1">
    <citation type="submission" date="2020-05" db="EMBL/GenBank/DDBJ databases">
        <title>Aquincola sp. isolate from soil.</title>
        <authorList>
            <person name="Han J."/>
            <person name="Kim D.-U."/>
        </authorList>
    </citation>
    <scope>NUCLEOTIDE SEQUENCE [LARGE SCALE GENOMIC DNA]</scope>
    <source>
        <strain evidence="1 2">S2</strain>
    </source>
</reference>
<dbReference type="RefSeq" id="WP_173132839.1">
    <property type="nucleotide sequence ID" value="NZ_JABRWJ010000012.1"/>
</dbReference>
<name>A0ABX2ES38_9BURK</name>
<gene>
    <name evidence="1" type="ORF">HLB44_31430</name>
</gene>
<comment type="caution">
    <text evidence="1">The sequence shown here is derived from an EMBL/GenBank/DDBJ whole genome shotgun (WGS) entry which is preliminary data.</text>
</comment>